<dbReference type="InterPro" id="IPR035513">
    <property type="entry name" value="Invertase/methylesterase_inhib"/>
</dbReference>
<keyword evidence="1 4" id="KW-0732">Signal</keyword>
<accession>A0AAD7M0V0</accession>
<dbReference type="CDD" id="cd14859">
    <property type="entry name" value="PMEI_like"/>
    <property type="match status" value="1"/>
</dbReference>
<organism evidence="6 7">
    <name type="scientific">Quillaja saponaria</name>
    <name type="common">Soap bark tree</name>
    <dbReference type="NCBI Taxonomy" id="32244"/>
    <lineage>
        <taxon>Eukaryota</taxon>
        <taxon>Viridiplantae</taxon>
        <taxon>Streptophyta</taxon>
        <taxon>Embryophyta</taxon>
        <taxon>Tracheophyta</taxon>
        <taxon>Spermatophyta</taxon>
        <taxon>Magnoliopsida</taxon>
        <taxon>eudicotyledons</taxon>
        <taxon>Gunneridae</taxon>
        <taxon>Pentapetalae</taxon>
        <taxon>rosids</taxon>
        <taxon>fabids</taxon>
        <taxon>Fabales</taxon>
        <taxon>Quillajaceae</taxon>
        <taxon>Quillaja</taxon>
    </lineage>
</organism>
<feature type="domain" description="Pectinesterase inhibitor" evidence="5">
    <location>
        <begin position="29"/>
        <end position="173"/>
    </location>
</feature>
<keyword evidence="2" id="KW-1015">Disulfide bond</keyword>
<sequence>MVAHGSIYLPLYLLVFFILVRSYSASNTNITQLVDEVCKKTSNYSFCVESLYSDPHTPDADRYSLAYVSFCLAYLNATNTRDYITKLLKHANSSHHHYQQDLQRCAGDYKKAVSAIEMAYNDLNSETFFELADLAGVAAHSAENCQANFKGTHSSLTSRNKALKGLCEICVVVSKLFT</sequence>
<gene>
    <name evidence="6" type="ORF">O6P43_012077</name>
</gene>
<comment type="similarity">
    <text evidence="3">Belongs to the PMEI family.</text>
</comment>
<name>A0AAD7M0V0_QUISA</name>
<dbReference type="SUPFAM" id="SSF101148">
    <property type="entry name" value="Plant invertase/pectin methylesterase inhibitor"/>
    <property type="match status" value="1"/>
</dbReference>
<dbReference type="EMBL" id="JARAOO010000005">
    <property type="protein sequence ID" value="KAJ7967881.1"/>
    <property type="molecule type" value="Genomic_DNA"/>
</dbReference>
<evidence type="ECO:0000256" key="3">
    <source>
        <dbReference type="ARBA" id="ARBA00038471"/>
    </source>
</evidence>
<dbReference type="InterPro" id="IPR006501">
    <property type="entry name" value="Pectinesterase_inhib_dom"/>
</dbReference>
<evidence type="ECO:0000313" key="6">
    <source>
        <dbReference type="EMBL" id="KAJ7967881.1"/>
    </source>
</evidence>
<dbReference type="FunFam" id="1.20.140.40:FF:000008">
    <property type="entry name" value="Invertase/pectin methylesterase inhibitor family protein"/>
    <property type="match status" value="1"/>
</dbReference>
<evidence type="ECO:0000256" key="4">
    <source>
        <dbReference type="SAM" id="SignalP"/>
    </source>
</evidence>
<dbReference type="Proteomes" id="UP001163823">
    <property type="component" value="Chromosome 5"/>
</dbReference>
<reference evidence="6" key="1">
    <citation type="journal article" date="2023" name="Science">
        <title>Elucidation of the pathway for biosynthesis of saponin adjuvants from the soapbark tree.</title>
        <authorList>
            <person name="Reed J."/>
            <person name="Orme A."/>
            <person name="El-Demerdash A."/>
            <person name="Owen C."/>
            <person name="Martin L.B.B."/>
            <person name="Misra R.C."/>
            <person name="Kikuchi S."/>
            <person name="Rejzek M."/>
            <person name="Martin A.C."/>
            <person name="Harkess A."/>
            <person name="Leebens-Mack J."/>
            <person name="Louveau T."/>
            <person name="Stephenson M.J."/>
            <person name="Osbourn A."/>
        </authorList>
    </citation>
    <scope>NUCLEOTIDE SEQUENCE</scope>
    <source>
        <strain evidence="6">S10</strain>
    </source>
</reference>
<dbReference type="Pfam" id="PF04043">
    <property type="entry name" value="PMEI"/>
    <property type="match status" value="1"/>
</dbReference>
<feature type="chain" id="PRO_5042258525" evidence="4">
    <location>
        <begin position="26"/>
        <end position="178"/>
    </location>
</feature>
<dbReference type="Gene3D" id="1.20.140.40">
    <property type="entry name" value="Invertase/pectin methylesterase inhibitor family protein"/>
    <property type="match status" value="1"/>
</dbReference>
<feature type="signal peptide" evidence="4">
    <location>
        <begin position="1"/>
        <end position="25"/>
    </location>
</feature>
<dbReference type="NCBIfam" id="TIGR01614">
    <property type="entry name" value="PME_inhib"/>
    <property type="match status" value="1"/>
</dbReference>
<comment type="caution">
    <text evidence="6">The sequence shown here is derived from an EMBL/GenBank/DDBJ whole genome shotgun (WGS) entry which is preliminary data.</text>
</comment>
<evidence type="ECO:0000259" key="5">
    <source>
        <dbReference type="SMART" id="SM00856"/>
    </source>
</evidence>
<protein>
    <submittedName>
        <fullName evidence="6">Pectinesterase inhibitor</fullName>
    </submittedName>
</protein>
<evidence type="ECO:0000256" key="2">
    <source>
        <dbReference type="ARBA" id="ARBA00023157"/>
    </source>
</evidence>
<dbReference type="AlphaFoldDB" id="A0AAD7M0V0"/>
<dbReference type="SMART" id="SM00856">
    <property type="entry name" value="PMEI"/>
    <property type="match status" value="1"/>
</dbReference>
<dbReference type="KEGG" id="qsa:O6P43_012077"/>
<dbReference type="PANTHER" id="PTHR35357:SF8">
    <property type="entry name" value="OS01G0111000 PROTEIN"/>
    <property type="match status" value="1"/>
</dbReference>
<evidence type="ECO:0000256" key="1">
    <source>
        <dbReference type="ARBA" id="ARBA00022729"/>
    </source>
</evidence>
<keyword evidence="7" id="KW-1185">Reference proteome</keyword>
<dbReference type="GO" id="GO:0046910">
    <property type="term" value="F:pectinesterase inhibitor activity"/>
    <property type="evidence" value="ECO:0007669"/>
    <property type="project" value="UniProtKB-ARBA"/>
</dbReference>
<evidence type="ECO:0000313" key="7">
    <source>
        <dbReference type="Proteomes" id="UP001163823"/>
    </source>
</evidence>
<proteinExistence type="inferred from homology"/>
<dbReference type="PANTHER" id="PTHR35357">
    <property type="entry name" value="OS02G0537100 PROTEIN"/>
    <property type="match status" value="1"/>
</dbReference>